<comment type="caution">
    <text evidence="1">The sequence shown here is derived from an EMBL/GenBank/DDBJ whole genome shotgun (WGS) entry which is preliminary data.</text>
</comment>
<protein>
    <submittedName>
        <fullName evidence="1">SAM-dependent methyltransferase</fullName>
    </submittedName>
</protein>
<gene>
    <name evidence="1" type="ORF">GCM10008013_21000</name>
</gene>
<name>A0ABQ1YF71_9BACL</name>
<sequence>MITSISGVVQERLLFFYKFLRSPGQIGSVTPSSKYLARAMIDSVPWEEVKYVAELGSGTGAITKYIRSAVNSNTRVMLFEKDRTLYRSLKYQYSEFPCYRNACRLQSILGQEKIEQLDCVISGLPFYNFPQEMRYQLLDQVISSLRDGGLFLAFQYSHQMKKQLSERFDIEAIKFVALNVPPAFVYVCRKRGVS</sequence>
<dbReference type="GO" id="GO:0008168">
    <property type="term" value="F:methyltransferase activity"/>
    <property type="evidence" value="ECO:0007669"/>
    <property type="project" value="UniProtKB-KW"/>
</dbReference>
<organism evidence="1 2">
    <name type="scientific">Paenibacillus segetis</name>
    <dbReference type="NCBI Taxonomy" id="1325360"/>
    <lineage>
        <taxon>Bacteria</taxon>
        <taxon>Bacillati</taxon>
        <taxon>Bacillota</taxon>
        <taxon>Bacilli</taxon>
        <taxon>Bacillales</taxon>
        <taxon>Paenibacillaceae</taxon>
        <taxon>Paenibacillus</taxon>
    </lineage>
</organism>
<keyword evidence="2" id="KW-1185">Reference proteome</keyword>
<dbReference type="Proteomes" id="UP000659344">
    <property type="component" value="Unassembled WGS sequence"/>
</dbReference>
<evidence type="ECO:0000313" key="1">
    <source>
        <dbReference type="EMBL" id="GGH22516.1"/>
    </source>
</evidence>
<accession>A0ABQ1YF71</accession>
<dbReference type="SUPFAM" id="SSF53335">
    <property type="entry name" value="S-adenosyl-L-methionine-dependent methyltransferases"/>
    <property type="match status" value="1"/>
</dbReference>
<keyword evidence="1" id="KW-0808">Transferase</keyword>
<dbReference type="Gene3D" id="3.40.50.150">
    <property type="entry name" value="Vaccinia Virus protein VP39"/>
    <property type="match status" value="1"/>
</dbReference>
<evidence type="ECO:0000313" key="2">
    <source>
        <dbReference type="Proteomes" id="UP000659344"/>
    </source>
</evidence>
<dbReference type="InterPro" id="IPR029063">
    <property type="entry name" value="SAM-dependent_MTases_sf"/>
</dbReference>
<keyword evidence="1" id="KW-0489">Methyltransferase</keyword>
<reference evidence="2" key="1">
    <citation type="journal article" date="2019" name="Int. J. Syst. Evol. Microbiol.">
        <title>The Global Catalogue of Microorganisms (GCM) 10K type strain sequencing project: providing services to taxonomists for standard genome sequencing and annotation.</title>
        <authorList>
            <consortium name="The Broad Institute Genomics Platform"/>
            <consortium name="The Broad Institute Genome Sequencing Center for Infectious Disease"/>
            <person name="Wu L."/>
            <person name="Ma J."/>
        </authorList>
    </citation>
    <scope>NUCLEOTIDE SEQUENCE [LARGE SCALE GENOMIC DNA]</scope>
    <source>
        <strain evidence="2">CGMCC 1.12769</strain>
    </source>
</reference>
<proteinExistence type="predicted"/>
<dbReference type="CDD" id="cd02440">
    <property type="entry name" value="AdoMet_MTases"/>
    <property type="match status" value="1"/>
</dbReference>
<dbReference type="GO" id="GO:0032259">
    <property type="term" value="P:methylation"/>
    <property type="evidence" value="ECO:0007669"/>
    <property type="project" value="UniProtKB-KW"/>
</dbReference>
<dbReference type="EMBL" id="BMFT01000001">
    <property type="protein sequence ID" value="GGH22516.1"/>
    <property type="molecule type" value="Genomic_DNA"/>
</dbReference>